<dbReference type="Proteomes" id="UP000005239">
    <property type="component" value="Unassembled WGS sequence"/>
</dbReference>
<dbReference type="InterPro" id="IPR045860">
    <property type="entry name" value="Snake_toxin-like_sf"/>
</dbReference>
<keyword evidence="2" id="KW-1185">Reference proteome</keyword>
<accession>A0A8R1YFK0</accession>
<sequence length="148" mass="17058">MLKLFLIAALFFPAFGVKCFIDYDELSTRKPFEGESLKYALEGRRLLITIDRSMFRIFLLPSLFSFSFCMKCYYHNDKRAARGWDQMEVECPAQSSPDYCIIAVSSDEVQYKSCDYSNVCTDLNEQSKAIKAHGAFTLWCCKGDLCNR</sequence>
<evidence type="ECO:0000313" key="2">
    <source>
        <dbReference type="Proteomes" id="UP000005239"/>
    </source>
</evidence>
<organism evidence="1 2">
    <name type="scientific">Pristionchus pacificus</name>
    <name type="common">Parasitic nematode worm</name>
    <dbReference type="NCBI Taxonomy" id="54126"/>
    <lineage>
        <taxon>Eukaryota</taxon>
        <taxon>Metazoa</taxon>
        <taxon>Ecdysozoa</taxon>
        <taxon>Nematoda</taxon>
        <taxon>Chromadorea</taxon>
        <taxon>Rhabditida</taxon>
        <taxon>Rhabditina</taxon>
        <taxon>Diplogasteromorpha</taxon>
        <taxon>Diplogasteroidea</taxon>
        <taxon>Neodiplogasteridae</taxon>
        <taxon>Pristionchus</taxon>
    </lineage>
</organism>
<gene>
    <name evidence="1" type="primary">WBGene00109038</name>
</gene>
<protein>
    <submittedName>
        <fullName evidence="1">Uncharacterized protein</fullName>
    </submittedName>
</protein>
<dbReference type="AlphaFoldDB" id="A0A2A6B956"/>
<dbReference type="SUPFAM" id="SSF57302">
    <property type="entry name" value="Snake toxin-like"/>
    <property type="match status" value="1"/>
</dbReference>
<dbReference type="Gene3D" id="2.10.60.10">
    <property type="entry name" value="CD59"/>
    <property type="match status" value="1"/>
</dbReference>
<accession>A0A2A6B956</accession>
<evidence type="ECO:0000313" key="1">
    <source>
        <dbReference type="EnsemblMetazoa" id="PPA19484.1"/>
    </source>
</evidence>
<dbReference type="EnsemblMetazoa" id="PPA19484.1">
    <property type="protein sequence ID" value="PPA19484.1"/>
    <property type="gene ID" value="WBGene00109038"/>
</dbReference>
<reference evidence="2" key="1">
    <citation type="journal article" date="2008" name="Nat. Genet.">
        <title>The Pristionchus pacificus genome provides a unique perspective on nematode lifestyle and parasitism.</title>
        <authorList>
            <person name="Dieterich C."/>
            <person name="Clifton S.W."/>
            <person name="Schuster L.N."/>
            <person name="Chinwalla A."/>
            <person name="Delehaunty K."/>
            <person name="Dinkelacker I."/>
            <person name="Fulton L."/>
            <person name="Fulton R."/>
            <person name="Godfrey J."/>
            <person name="Minx P."/>
            <person name="Mitreva M."/>
            <person name="Roeseler W."/>
            <person name="Tian H."/>
            <person name="Witte H."/>
            <person name="Yang S.P."/>
            <person name="Wilson R.K."/>
            <person name="Sommer R.J."/>
        </authorList>
    </citation>
    <scope>NUCLEOTIDE SEQUENCE [LARGE SCALE GENOMIC DNA]</scope>
    <source>
        <strain evidence="2">PS312</strain>
    </source>
</reference>
<reference evidence="1" key="2">
    <citation type="submission" date="2022-06" db="UniProtKB">
        <authorList>
            <consortium name="EnsemblMetazoa"/>
        </authorList>
    </citation>
    <scope>IDENTIFICATION</scope>
    <source>
        <strain evidence="1">PS312</strain>
    </source>
</reference>
<name>A0A2A6B956_PRIPA</name>
<proteinExistence type="predicted"/>